<reference evidence="11 12" key="1">
    <citation type="submission" date="2019-06" db="EMBL/GenBank/DDBJ databases">
        <title>Mycoplasma sp. 2F1A isolated from ostrich.</title>
        <authorList>
            <person name="Spergser J."/>
        </authorList>
    </citation>
    <scope>NUCLEOTIDE SEQUENCE [LARGE SCALE GENOMIC DNA]</scope>
    <source>
        <strain evidence="11 12">2F1A</strain>
    </source>
</reference>
<dbReference type="Pfam" id="PF06144">
    <property type="entry name" value="DNA_pol3_delta"/>
    <property type="match status" value="1"/>
</dbReference>
<dbReference type="InterPro" id="IPR048466">
    <property type="entry name" value="DNA_pol3_delta-like_C"/>
</dbReference>
<comment type="catalytic activity">
    <reaction evidence="8">
        <text>DNA(n) + a 2'-deoxyribonucleoside 5'-triphosphate = DNA(n+1) + diphosphate</text>
        <dbReference type="Rhea" id="RHEA:22508"/>
        <dbReference type="Rhea" id="RHEA-COMP:17339"/>
        <dbReference type="Rhea" id="RHEA-COMP:17340"/>
        <dbReference type="ChEBI" id="CHEBI:33019"/>
        <dbReference type="ChEBI" id="CHEBI:61560"/>
        <dbReference type="ChEBI" id="CHEBI:173112"/>
        <dbReference type="EC" id="2.7.7.7"/>
    </reaction>
</comment>
<dbReference type="GO" id="GO:0009360">
    <property type="term" value="C:DNA polymerase III complex"/>
    <property type="evidence" value="ECO:0007669"/>
    <property type="project" value="InterPro"/>
</dbReference>
<dbReference type="PANTHER" id="PTHR34388">
    <property type="entry name" value="DNA POLYMERASE III SUBUNIT DELTA"/>
    <property type="match status" value="1"/>
</dbReference>
<evidence type="ECO:0000313" key="11">
    <source>
        <dbReference type="EMBL" id="QCZ36523.1"/>
    </source>
</evidence>
<gene>
    <name evidence="11" type="ORF">FG904_00610</name>
</gene>
<protein>
    <recommendedName>
        <fullName evidence="2">DNA polymerase III subunit delta</fullName>
        <ecNumber evidence="1">2.7.7.7</ecNumber>
    </recommendedName>
</protein>
<name>A0A5B7XX79_9MOLU</name>
<dbReference type="GO" id="GO:0003887">
    <property type="term" value="F:DNA-directed DNA polymerase activity"/>
    <property type="evidence" value="ECO:0007669"/>
    <property type="project" value="UniProtKB-KW"/>
</dbReference>
<evidence type="ECO:0000256" key="2">
    <source>
        <dbReference type="ARBA" id="ARBA00017703"/>
    </source>
</evidence>
<dbReference type="GO" id="GO:0006261">
    <property type="term" value="P:DNA-templated DNA replication"/>
    <property type="evidence" value="ECO:0007669"/>
    <property type="project" value="TreeGrafter"/>
</dbReference>
<dbReference type="SUPFAM" id="SSF52540">
    <property type="entry name" value="P-loop containing nucleoside triphosphate hydrolases"/>
    <property type="match status" value="1"/>
</dbReference>
<dbReference type="AlphaFoldDB" id="A0A5B7XX79"/>
<dbReference type="InterPro" id="IPR010372">
    <property type="entry name" value="DNA_pol3_delta_N"/>
</dbReference>
<dbReference type="KEGG" id="mnh:FG904_00610"/>
<dbReference type="Pfam" id="PF21694">
    <property type="entry name" value="DNA_pol3_delta_C"/>
    <property type="match status" value="1"/>
</dbReference>
<feature type="domain" description="DNA polymerase III delta N-terminal" evidence="9">
    <location>
        <begin position="3"/>
        <end position="100"/>
    </location>
</feature>
<evidence type="ECO:0000259" key="9">
    <source>
        <dbReference type="Pfam" id="PF06144"/>
    </source>
</evidence>
<dbReference type="Proteomes" id="UP000305457">
    <property type="component" value="Chromosome"/>
</dbReference>
<keyword evidence="3" id="KW-0808">Transferase</keyword>
<dbReference type="OrthoDB" id="400018at2"/>
<dbReference type="GO" id="GO:0003677">
    <property type="term" value="F:DNA binding"/>
    <property type="evidence" value="ECO:0007669"/>
    <property type="project" value="InterPro"/>
</dbReference>
<dbReference type="EMBL" id="CP040825">
    <property type="protein sequence ID" value="QCZ36523.1"/>
    <property type="molecule type" value="Genomic_DNA"/>
</dbReference>
<dbReference type="PANTHER" id="PTHR34388:SF1">
    <property type="entry name" value="DNA POLYMERASE III SUBUNIT DELTA"/>
    <property type="match status" value="1"/>
</dbReference>
<dbReference type="NCBIfam" id="TIGR01128">
    <property type="entry name" value="holA"/>
    <property type="match status" value="1"/>
</dbReference>
<dbReference type="InterPro" id="IPR005790">
    <property type="entry name" value="DNA_polIII_delta"/>
</dbReference>
<evidence type="ECO:0000256" key="5">
    <source>
        <dbReference type="ARBA" id="ARBA00022705"/>
    </source>
</evidence>
<proteinExistence type="inferred from homology"/>
<accession>A0A5B7XX79</accession>
<keyword evidence="5" id="KW-0235">DNA replication</keyword>
<evidence type="ECO:0000256" key="4">
    <source>
        <dbReference type="ARBA" id="ARBA00022695"/>
    </source>
</evidence>
<evidence type="ECO:0000256" key="6">
    <source>
        <dbReference type="ARBA" id="ARBA00022932"/>
    </source>
</evidence>
<keyword evidence="6" id="KW-0239">DNA-directed DNA polymerase</keyword>
<dbReference type="SUPFAM" id="SSF48019">
    <property type="entry name" value="post-AAA+ oligomerization domain-like"/>
    <property type="match status" value="1"/>
</dbReference>
<feature type="domain" description="DNA polymerase III delta subunit-like C-terminal" evidence="10">
    <location>
        <begin position="192"/>
        <end position="309"/>
    </location>
</feature>
<evidence type="ECO:0000256" key="3">
    <source>
        <dbReference type="ARBA" id="ARBA00022679"/>
    </source>
</evidence>
<evidence type="ECO:0000256" key="8">
    <source>
        <dbReference type="ARBA" id="ARBA00049244"/>
    </source>
</evidence>
<dbReference type="RefSeq" id="WP_139592006.1">
    <property type="nucleotide sequence ID" value="NZ_CP040825.1"/>
</dbReference>
<organism evidence="11 12">
    <name type="scientific">Mycoplasma nasistruthionis</name>
    <dbReference type="NCBI Taxonomy" id="353852"/>
    <lineage>
        <taxon>Bacteria</taxon>
        <taxon>Bacillati</taxon>
        <taxon>Mycoplasmatota</taxon>
        <taxon>Mollicutes</taxon>
        <taxon>Mycoplasmataceae</taxon>
        <taxon>Mycoplasma</taxon>
    </lineage>
</organism>
<dbReference type="Gene3D" id="3.40.50.300">
    <property type="entry name" value="P-loop containing nucleotide triphosphate hydrolases"/>
    <property type="match status" value="1"/>
</dbReference>
<sequence length="313" mass="36311">MKLIYGEDRFLIEHNLGLIKSQYDPNQVVIFQSEPDLEQVYQALNNNSLFASKKLIIIPDIISAERKFSKNDEQNTQLELIQKIAFANRIDEIVFVFNSKELLNNAFVKKIAESSETIICNKLSNEELIGIAVNKFGENSIPYKYTDVMYLISVLPNNLSIIMNEIEKICLLNQPLSIELIDSFISKYGSDDPFEFSNAISKNDFNLIWQKYLQKKEAEENISLIIYSITNTFSLVNQIYWYKKSNFSISKIAAILNMNEKRVNIHSWILDKYGYKRVSKILTNLARLDVEIKTTKMEGYEVFEAFLVRNFAN</sequence>
<evidence type="ECO:0000313" key="12">
    <source>
        <dbReference type="Proteomes" id="UP000305457"/>
    </source>
</evidence>
<dbReference type="Gene3D" id="1.20.272.10">
    <property type="match status" value="1"/>
</dbReference>
<keyword evidence="4" id="KW-0548">Nucleotidyltransferase</keyword>
<dbReference type="InterPro" id="IPR027417">
    <property type="entry name" value="P-loop_NTPase"/>
</dbReference>
<evidence type="ECO:0000259" key="10">
    <source>
        <dbReference type="Pfam" id="PF21694"/>
    </source>
</evidence>
<evidence type="ECO:0000256" key="1">
    <source>
        <dbReference type="ARBA" id="ARBA00012417"/>
    </source>
</evidence>
<evidence type="ECO:0000256" key="7">
    <source>
        <dbReference type="ARBA" id="ARBA00034754"/>
    </source>
</evidence>
<comment type="similarity">
    <text evidence="7">Belongs to the DNA polymerase HolA subunit family.</text>
</comment>
<dbReference type="InterPro" id="IPR008921">
    <property type="entry name" value="DNA_pol3_clamp-load_cplx_C"/>
</dbReference>
<dbReference type="EC" id="2.7.7.7" evidence="1"/>